<dbReference type="Proteomes" id="UP000233750">
    <property type="component" value="Unassembled WGS sequence"/>
</dbReference>
<name>A0A2N3WJN1_9PSEU</name>
<proteinExistence type="predicted"/>
<sequence length="78" mass="8037">MDTVLSEMGALLRAIPAPAASAEDTAAWYERKARLFDHIAEASTTAADADRAAAVAAAARRHAHRLRHAPSAGASSAA</sequence>
<gene>
    <name evidence="1" type="ORF">ATK30_4925</name>
</gene>
<dbReference type="RefSeq" id="WP_013673477.1">
    <property type="nucleotide sequence ID" value="NZ_PJMY01000003.1"/>
</dbReference>
<dbReference type="EMBL" id="PJMY01000003">
    <property type="protein sequence ID" value="PKV94056.1"/>
    <property type="molecule type" value="Genomic_DNA"/>
</dbReference>
<keyword evidence="2" id="KW-1185">Reference proteome</keyword>
<reference evidence="1 2" key="1">
    <citation type="submission" date="2017-12" db="EMBL/GenBank/DDBJ databases">
        <title>Sequencing the genomes of 1000 Actinobacteria strains.</title>
        <authorList>
            <person name="Klenk H.-P."/>
        </authorList>
    </citation>
    <scope>NUCLEOTIDE SEQUENCE [LARGE SCALE GENOMIC DNA]</scope>
    <source>
        <strain evidence="1 2">DSM 45165</strain>
    </source>
</reference>
<protein>
    <submittedName>
        <fullName evidence="1">Uncharacterized protein</fullName>
    </submittedName>
</protein>
<evidence type="ECO:0000313" key="1">
    <source>
        <dbReference type="EMBL" id="PKV94056.1"/>
    </source>
</evidence>
<comment type="caution">
    <text evidence="1">The sequence shown here is derived from an EMBL/GenBank/DDBJ whole genome shotgun (WGS) entry which is preliminary data.</text>
</comment>
<dbReference type="AlphaFoldDB" id="A0A2N3WJN1"/>
<evidence type="ECO:0000313" key="2">
    <source>
        <dbReference type="Proteomes" id="UP000233750"/>
    </source>
</evidence>
<organism evidence="1 2">
    <name type="scientific">Amycolatopsis echigonensis</name>
    <dbReference type="NCBI Taxonomy" id="2576905"/>
    <lineage>
        <taxon>Bacteria</taxon>
        <taxon>Bacillati</taxon>
        <taxon>Actinomycetota</taxon>
        <taxon>Actinomycetes</taxon>
        <taxon>Pseudonocardiales</taxon>
        <taxon>Pseudonocardiaceae</taxon>
        <taxon>Amycolatopsis</taxon>
    </lineage>
</organism>
<accession>A0A2N3WJN1</accession>